<organism evidence="1">
    <name type="scientific">bioreactor metagenome</name>
    <dbReference type="NCBI Taxonomy" id="1076179"/>
    <lineage>
        <taxon>unclassified sequences</taxon>
        <taxon>metagenomes</taxon>
        <taxon>ecological metagenomes</taxon>
    </lineage>
</organism>
<sequence length="64" mass="7266">MGIEAYGVISSPRAYQNQSWFELREMIARTKDFLYVNVFKPLPTYLGDPIPITGDSSLSHDDIT</sequence>
<dbReference type="EMBL" id="VSSQ01095401">
    <property type="protein sequence ID" value="MPN39529.1"/>
    <property type="molecule type" value="Genomic_DNA"/>
</dbReference>
<dbReference type="AlphaFoldDB" id="A0A645HMQ7"/>
<reference evidence="1" key="1">
    <citation type="submission" date="2019-08" db="EMBL/GenBank/DDBJ databases">
        <authorList>
            <person name="Kucharzyk K."/>
            <person name="Murdoch R.W."/>
            <person name="Higgins S."/>
            <person name="Loffler F."/>
        </authorList>
    </citation>
    <scope>NUCLEOTIDE SEQUENCE</scope>
</reference>
<name>A0A645HMQ7_9ZZZZ</name>
<gene>
    <name evidence="1" type="ORF">SDC9_187057</name>
</gene>
<comment type="caution">
    <text evidence="1">The sequence shown here is derived from an EMBL/GenBank/DDBJ whole genome shotgun (WGS) entry which is preliminary data.</text>
</comment>
<proteinExistence type="predicted"/>
<evidence type="ECO:0000313" key="1">
    <source>
        <dbReference type="EMBL" id="MPN39529.1"/>
    </source>
</evidence>
<accession>A0A645HMQ7</accession>
<protein>
    <submittedName>
        <fullName evidence="1">Uncharacterized protein</fullName>
    </submittedName>
</protein>